<evidence type="ECO:0000313" key="2">
    <source>
        <dbReference type="Proteomes" id="UP001325719"/>
    </source>
</evidence>
<sequence length="123" mass="13561">MSHRKPEPRDAARAARADTLETTDGILTFARIDGHTLHRDRAGRVILAPPGDNRAGSILEPDAVARLHHALGCALWPYGDRPAEDDPRGQLQALIDGQWKNIDRLEPGVTYTLRTRATVPDAR</sequence>
<dbReference type="Proteomes" id="UP001325719">
    <property type="component" value="Segment"/>
</dbReference>
<proteinExistence type="predicted"/>
<evidence type="ECO:0000313" key="1">
    <source>
        <dbReference type="EMBL" id="WQY99793.1"/>
    </source>
</evidence>
<protein>
    <submittedName>
        <fullName evidence="1">Uncharacterized protein</fullName>
    </submittedName>
</protein>
<dbReference type="EMBL" id="OR941552">
    <property type="protein sequence ID" value="WQY99793.1"/>
    <property type="molecule type" value="Genomic_DNA"/>
</dbReference>
<accession>A0ABZ0ZX68</accession>
<keyword evidence="2" id="KW-1185">Reference proteome</keyword>
<name>A0ABZ0ZX68_9CAUD</name>
<organism evidence="1 2">
    <name type="scientific">Microbacterium phage MO526</name>
    <dbReference type="NCBI Taxonomy" id="3108092"/>
    <lineage>
        <taxon>Viruses</taxon>
        <taxon>Duplodnaviria</taxon>
        <taxon>Heunggongvirae</taxon>
        <taxon>Uroviricota</taxon>
        <taxon>Caudoviricetes</taxon>
        <taxon>Kutznervirinae</taxon>
        <taxon>Kozievirus</taxon>
        <taxon>Kozievirus MO526</taxon>
    </lineage>
</organism>
<reference evidence="1 2" key="1">
    <citation type="submission" date="2023-12" db="EMBL/GenBank/DDBJ databases">
        <authorList>
            <person name="Wang F."/>
            <person name="Yu X."/>
            <person name="Gao C."/>
        </authorList>
    </citation>
    <scope>NUCLEOTIDE SEQUENCE [LARGE SCALE GENOMIC DNA]</scope>
</reference>